<reference evidence="4" key="1">
    <citation type="journal article" date="2023" name="J. Hazard. Mater.">
        <title>Anaerobic biodegradation of pyrene and benzo[a]pyrene by a new sulfate-reducing Desulforamulus aquiferis strain DSA.</title>
        <authorList>
            <person name="Zhang Z."/>
            <person name="Sun J."/>
            <person name="Gong X."/>
            <person name="Wang C."/>
            <person name="Wang H."/>
        </authorList>
    </citation>
    <scope>NUCLEOTIDE SEQUENCE</scope>
    <source>
        <strain evidence="4">DSA</strain>
    </source>
</reference>
<dbReference type="RefSeq" id="WP_304544069.1">
    <property type="nucleotide sequence ID" value="NZ_JARPTC010000020.1"/>
</dbReference>
<dbReference type="InterPro" id="IPR020023">
    <property type="entry name" value="PseG"/>
</dbReference>
<dbReference type="Pfam" id="PF04101">
    <property type="entry name" value="Glyco_tran_28_C"/>
    <property type="match status" value="1"/>
</dbReference>
<dbReference type="PANTHER" id="PTHR21015">
    <property type="entry name" value="UDP-N-ACETYLGLUCOSAMINE--N-ACETYLMURAMYL-(PENTAPEPTIDE) PYROPHOSPHORYL-UNDECAPRENOL N-ACETYLGLUCOSAMINE TRANSFERASE 1"/>
    <property type="match status" value="1"/>
</dbReference>
<sequence length="345" mass="37959">MLIAKGKKLLLRADASGQIGIGHVMRSLALAQAWQDMGGEAAFLCLALPSKLKGLLNEEKIKTTIKDNILIGSVDDARLTAELARELGITWVIADGYDYNSHYQGLIKEWGLKLLIVDDFGHANYYPADIILNPGLDTNKGLYSNRETYTRLLLGPKYITLRREFIKLQRTQQEIAQEAKKILVTMGGADPGQVTLKAVEGLIDLGMDLQIKVVIGPAYTSTDKLMALAANGNVLILQDVKYMSSLFQWADLGLTAGGCTVAEMAYMGLPSIIIQTAENQYASQLYENKYGAAIFAGDAQTITKDHICCCVKTLCNDYPRRLEMSNNACKLVDGKGSYRIFEYIV</sequence>
<evidence type="ECO:0000313" key="5">
    <source>
        <dbReference type="Proteomes" id="UP001172911"/>
    </source>
</evidence>
<feature type="binding site" evidence="2">
    <location>
        <position position="263"/>
    </location>
    <ligand>
        <name>substrate</name>
    </ligand>
</feature>
<dbReference type="Proteomes" id="UP001172911">
    <property type="component" value="Unassembled WGS sequence"/>
</dbReference>
<proteinExistence type="predicted"/>
<dbReference type="Gene3D" id="3.40.50.11190">
    <property type="match status" value="1"/>
</dbReference>
<feature type="active site" description="Proton acceptor" evidence="1">
    <location>
        <position position="23"/>
    </location>
</feature>
<dbReference type="EMBL" id="JARPTC010000020">
    <property type="protein sequence ID" value="MDO7788277.1"/>
    <property type="molecule type" value="Genomic_DNA"/>
</dbReference>
<dbReference type="AlphaFoldDB" id="A0AAW7ZFX3"/>
<keyword evidence="5" id="KW-1185">Reference proteome</keyword>
<gene>
    <name evidence="4" type="primary">pseG</name>
    <name evidence="4" type="ORF">P6N53_13680</name>
</gene>
<dbReference type="SUPFAM" id="SSF53756">
    <property type="entry name" value="UDP-Glycosyltransferase/glycogen phosphorylase"/>
    <property type="match status" value="1"/>
</dbReference>
<comment type="caution">
    <text evidence="4">The sequence shown here is derived from an EMBL/GenBank/DDBJ whole genome shotgun (WGS) entry which is preliminary data.</text>
</comment>
<dbReference type="NCBIfam" id="TIGR03590">
    <property type="entry name" value="PseG"/>
    <property type="match status" value="1"/>
</dbReference>
<evidence type="ECO:0000256" key="2">
    <source>
        <dbReference type="PIRSR" id="PIRSR620023-2"/>
    </source>
</evidence>
<dbReference type="GO" id="GO:0016787">
    <property type="term" value="F:hydrolase activity"/>
    <property type="evidence" value="ECO:0007669"/>
    <property type="project" value="UniProtKB-KW"/>
</dbReference>
<name>A0AAW7ZFX3_9FIRM</name>
<accession>A0AAW7ZFX3</accession>
<dbReference type="PANTHER" id="PTHR21015:SF22">
    <property type="entry name" value="GLYCOSYLTRANSFERASE"/>
    <property type="match status" value="1"/>
</dbReference>
<dbReference type="Gene3D" id="3.40.50.2000">
    <property type="entry name" value="Glycogen Phosphorylase B"/>
    <property type="match status" value="1"/>
</dbReference>
<evidence type="ECO:0000256" key="1">
    <source>
        <dbReference type="PIRSR" id="PIRSR620023-1"/>
    </source>
</evidence>
<organism evidence="4 5">
    <name type="scientific">Desulforamulus aquiferis</name>
    <dbReference type="NCBI Taxonomy" id="1397668"/>
    <lineage>
        <taxon>Bacteria</taxon>
        <taxon>Bacillati</taxon>
        <taxon>Bacillota</taxon>
        <taxon>Clostridia</taxon>
        <taxon>Eubacteriales</taxon>
        <taxon>Peptococcaceae</taxon>
        <taxon>Desulforamulus</taxon>
    </lineage>
</organism>
<reference evidence="4" key="2">
    <citation type="submission" date="2023-03" db="EMBL/GenBank/DDBJ databases">
        <authorList>
            <person name="Zhang Z."/>
        </authorList>
    </citation>
    <scope>NUCLEOTIDE SEQUENCE</scope>
    <source>
        <strain evidence="4">DSA</strain>
    </source>
</reference>
<feature type="domain" description="Glycosyl transferase family 28 C-terminal" evidence="3">
    <location>
        <begin position="197"/>
        <end position="298"/>
    </location>
</feature>
<dbReference type="GO" id="GO:0016758">
    <property type="term" value="F:hexosyltransferase activity"/>
    <property type="evidence" value="ECO:0007669"/>
    <property type="project" value="InterPro"/>
</dbReference>
<dbReference type="EC" id="3.6.1.57" evidence="4"/>
<keyword evidence="4" id="KW-0378">Hydrolase</keyword>
<dbReference type="InterPro" id="IPR007235">
    <property type="entry name" value="Glyco_trans_28_C"/>
</dbReference>
<feature type="binding site" evidence="2">
    <location>
        <position position="162"/>
    </location>
    <ligand>
        <name>substrate</name>
    </ligand>
</feature>
<evidence type="ECO:0000313" key="4">
    <source>
        <dbReference type="EMBL" id="MDO7788277.1"/>
    </source>
</evidence>
<evidence type="ECO:0000259" key="3">
    <source>
        <dbReference type="Pfam" id="PF04101"/>
    </source>
</evidence>
<protein>
    <submittedName>
        <fullName evidence="4">UDP-2,4-diacetamido-2,4, 6-trideoxy-beta-L-altropyranose hydrolase</fullName>
        <ecNumber evidence="4">3.6.1.57</ecNumber>
    </submittedName>
</protein>